<dbReference type="AlphaFoldDB" id="A0A075MT57"/>
<sequence length="148" mass="14620">MESVSKTNGGIAPSAIMAVIGGALMLAGGIFALSMLSLWNTQMMGMMMPSGLGGQMMMGGSGGWGMTMMVPDGAGFMWWAVGTLSAISVGAGAVSVAGGLAIHRKPASAGVWGIGILVASIVGLVSMSGFFIGPILGIIAGILALAKK</sequence>
<dbReference type="HOGENOM" id="CLU_149773_0_0_2"/>
<evidence type="ECO:0000313" key="2">
    <source>
        <dbReference type="EMBL" id="AIF84731.1"/>
    </source>
</evidence>
<dbReference type="STRING" id="1459636.NTE_02689"/>
<dbReference type="EMBL" id="CP007174">
    <property type="protein sequence ID" value="AIF84731.1"/>
    <property type="molecule type" value="Genomic_DNA"/>
</dbReference>
<feature type="transmembrane region" description="Helical" evidence="1">
    <location>
        <begin position="76"/>
        <end position="102"/>
    </location>
</feature>
<protein>
    <submittedName>
        <fullName evidence="2">Class IIb bacteriocin, lactobin A/cerein 7B family</fullName>
    </submittedName>
</protein>
<dbReference type="KEGG" id="nev:NTE_02689"/>
<keyword evidence="1" id="KW-0472">Membrane</keyword>
<reference evidence="2 3" key="1">
    <citation type="journal article" date="2014" name="PLoS ONE">
        <title>Genome Sequence of Candidatus Nitrososphaera evergladensis from Group I.1b Enriched from Everglades Soil Reveals Novel Genomic Features of the Ammonia-Oxidizing Archaea.</title>
        <authorList>
            <person name="Zhalnina K.V."/>
            <person name="Dias R."/>
            <person name="Leonard M.T."/>
            <person name="Dorr de Quadros P."/>
            <person name="Camargo F.A."/>
            <person name="Drew J.C."/>
            <person name="Farmerie W.G."/>
            <person name="Daroub S.H."/>
            <person name="Triplett E.W."/>
        </authorList>
    </citation>
    <scope>NUCLEOTIDE SEQUENCE [LARGE SCALE GENOMIC DNA]</scope>
    <source>
        <strain evidence="2 3">SR1</strain>
    </source>
</reference>
<keyword evidence="1" id="KW-1133">Transmembrane helix</keyword>
<organism evidence="2 3">
    <name type="scientific">Candidatus Nitrososphaera evergladensis SR1</name>
    <dbReference type="NCBI Taxonomy" id="1459636"/>
    <lineage>
        <taxon>Archaea</taxon>
        <taxon>Nitrososphaerota</taxon>
        <taxon>Nitrososphaeria</taxon>
        <taxon>Nitrososphaerales</taxon>
        <taxon>Nitrososphaeraceae</taxon>
        <taxon>Nitrososphaera</taxon>
    </lineage>
</organism>
<dbReference type="InterPro" id="IPR023991">
    <property type="entry name" value="Bacteriocin_IIb_lactobn/cerein"/>
</dbReference>
<accession>A0A075MT57</accession>
<dbReference type="NCBIfam" id="TIGR03949">
    <property type="entry name" value="bact_IIb_cerein"/>
    <property type="match status" value="1"/>
</dbReference>
<dbReference type="OrthoDB" id="384404at2157"/>
<feature type="transmembrane region" description="Helical" evidence="1">
    <location>
        <begin position="15"/>
        <end position="39"/>
    </location>
</feature>
<keyword evidence="3" id="KW-1185">Reference proteome</keyword>
<dbReference type="Proteomes" id="UP000028194">
    <property type="component" value="Chromosome"/>
</dbReference>
<keyword evidence="1" id="KW-0812">Transmembrane</keyword>
<name>A0A075MT57_9ARCH</name>
<evidence type="ECO:0000313" key="3">
    <source>
        <dbReference type="Proteomes" id="UP000028194"/>
    </source>
</evidence>
<proteinExistence type="predicted"/>
<dbReference type="RefSeq" id="WP_148701250.1">
    <property type="nucleotide sequence ID" value="NZ_CP007174.1"/>
</dbReference>
<feature type="transmembrane region" description="Helical" evidence="1">
    <location>
        <begin position="114"/>
        <end position="146"/>
    </location>
</feature>
<evidence type="ECO:0000256" key="1">
    <source>
        <dbReference type="SAM" id="Phobius"/>
    </source>
</evidence>
<dbReference type="GeneID" id="41598379"/>
<gene>
    <name evidence="2" type="ORF">NTE_02689</name>
</gene>